<accession>A0A8N5EWT5</accession>
<organism evidence="2 3">
    <name type="scientific">Geospiza fortis</name>
    <name type="common">Medium ground-finch</name>
    <dbReference type="NCBI Taxonomy" id="48883"/>
    <lineage>
        <taxon>Eukaryota</taxon>
        <taxon>Metazoa</taxon>
        <taxon>Chordata</taxon>
        <taxon>Craniata</taxon>
        <taxon>Vertebrata</taxon>
        <taxon>Euteleostomi</taxon>
        <taxon>Archelosauria</taxon>
        <taxon>Archosauria</taxon>
        <taxon>Dinosauria</taxon>
        <taxon>Saurischia</taxon>
        <taxon>Theropoda</taxon>
        <taxon>Coelurosauria</taxon>
        <taxon>Aves</taxon>
        <taxon>Neognathae</taxon>
        <taxon>Neoaves</taxon>
        <taxon>Telluraves</taxon>
        <taxon>Australaves</taxon>
        <taxon>Passeriformes</taxon>
        <taxon>Thraupidae</taxon>
        <taxon>Geospiza</taxon>
    </lineage>
</organism>
<reference evidence="3" key="1">
    <citation type="submission" date="2025-08" db="UniProtKB">
        <authorList>
            <consortium name="RefSeq"/>
        </authorList>
    </citation>
    <scope>IDENTIFICATION</scope>
</reference>
<dbReference type="AlphaFoldDB" id="A0A8N5EWT5"/>
<feature type="region of interest" description="Disordered" evidence="1">
    <location>
        <begin position="1"/>
        <end position="25"/>
    </location>
</feature>
<dbReference type="PANTHER" id="PTHR15109">
    <property type="entry name" value="AGAP004327-PA"/>
    <property type="match status" value="1"/>
</dbReference>
<proteinExistence type="predicted"/>
<dbReference type="RefSeq" id="XP_030915926.1">
    <property type="nucleotide sequence ID" value="XM_031060066.1"/>
</dbReference>
<dbReference type="OrthoDB" id="10044608at2759"/>
<name>A0A8N5EWT5_GEOFO</name>
<keyword evidence="2" id="KW-1185">Reference proteome</keyword>
<evidence type="ECO:0000313" key="2">
    <source>
        <dbReference type="Proteomes" id="UP000504602"/>
    </source>
</evidence>
<evidence type="ECO:0000313" key="3">
    <source>
        <dbReference type="RefSeq" id="XP_030915926.1"/>
    </source>
</evidence>
<gene>
    <name evidence="3" type="primary">LOC106631899</name>
</gene>
<feature type="compositionally biased region" description="Low complexity" evidence="1">
    <location>
        <begin position="1"/>
        <end position="15"/>
    </location>
</feature>
<sequence>MCRTTPPSVPSAASSRQRRGGAPQPINSTIVTNLLLFFQVSLNGTQFTDSSVGSEFTGVSQTPFTFGLGQRAPYTTGEHCLLCRSERKDTSLSESGIKNSSKTALSTSPKANNMLHLPLWVCPDCRRTVEKEERHATIEQSLVSQDFLSRNL</sequence>
<evidence type="ECO:0000256" key="1">
    <source>
        <dbReference type="SAM" id="MobiDB-lite"/>
    </source>
</evidence>
<dbReference type="InterPro" id="IPR029717">
    <property type="entry name" value="FAM193"/>
</dbReference>
<protein>
    <submittedName>
        <fullName evidence="3">Uncharacterized protein LOC106631899</fullName>
    </submittedName>
</protein>
<dbReference type="GeneID" id="106631899"/>
<dbReference type="Proteomes" id="UP000504602">
    <property type="component" value="Unplaced"/>
</dbReference>
<dbReference type="PANTHER" id="PTHR15109:SF2">
    <property type="entry name" value="PROTEIN FAM193A"/>
    <property type="match status" value="1"/>
</dbReference>